<feature type="region of interest" description="Disordered" evidence="1">
    <location>
        <begin position="288"/>
        <end position="457"/>
    </location>
</feature>
<reference evidence="2 3" key="1">
    <citation type="submission" date="2019-05" db="EMBL/GenBank/DDBJ databases">
        <title>Draft genome sequence of Actinomadura sp. 14C53.</title>
        <authorList>
            <person name="Saricaoglu S."/>
            <person name="Isik K."/>
        </authorList>
    </citation>
    <scope>NUCLEOTIDE SEQUENCE [LARGE SCALE GENOMIC DNA]</scope>
    <source>
        <strain evidence="2 3">14C53</strain>
    </source>
</reference>
<feature type="compositionally biased region" description="Low complexity" evidence="1">
    <location>
        <begin position="54"/>
        <end position="63"/>
    </location>
</feature>
<dbReference type="EMBL" id="VCKW01000512">
    <property type="protein sequence ID" value="TMQ82260.1"/>
    <property type="molecule type" value="Genomic_DNA"/>
</dbReference>
<protein>
    <submittedName>
        <fullName evidence="2">Uncharacterized protein</fullName>
    </submittedName>
</protein>
<dbReference type="AlphaFoldDB" id="A0A5C4IY40"/>
<feature type="region of interest" description="Disordered" evidence="1">
    <location>
        <begin position="46"/>
        <end position="69"/>
    </location>
</feature>
<name>A0A5C4IY40_9ACTN</name>
<dbReference type="Proteomes" id="UP000309174">
    <property type="component" value="Unassembled WGS sequence"/>
</dbReference>
<keyword evidence="3" id="KW-1185">Reference proteome</keyword>
<evidence type="ECO:0000256" key="1">
    <source>
        <dbReference type="SAM" id="MobiDB-lite"/>
    </source>
</evidence>
<organism evidence="2 3">
    <name type="scientific">Actinomadura soli</name>
    <dbReference type="NCBI Taxonomy" id="2508997"/>
    <lineage>
        <taxon>Bacteria</taxon>
        <taxon>Bacillati</taxon>
        <taxon>Actinomycetota</taxon>
        <taxon>Actinomycetes</taxon>
        <taxon>Streptosporangiales</taxon>
        <taxon>Thermomonosporaceae</taxon>
        <taxon>Actinomadura</taxon>
    </lineage>
</organism>
<evidence type="ECO:0000313" key="2">
    <source>
        <dbReference type="EMBL" id="TMQ82260.1"/>
    </source>
</evidence>
<dbReference type="RefSeq" id="WP_138650688.1">
    <property type="nucleotide sequence ID" value="NZ_VCKW01000512.1"/>
</dbReference>
<feature type="compositionally biased region" description="Basic and acidic residues" evidence="1">
    <location>
        <begin position="319"/>
        <end position="331"/>
    </location>
</feature>
<feature type="compositionally biased region" description="Polar residues" evidence="1">
    <location>
        <begin position="332"/>
        <end position="342"/>
    </location>
</feature>
<feature type="region of interest" description="Disordered" evidence="1">
    <location>
        <begin position="75"/>
        <end position="94"/>
    </location>
</feature>
<evidence type="ECO:0000313" key="3">
    <source>
        <dbReference type="Proteomes" id="UP000309174"/>
    </source>
</evidence>
<proteinExistence type="predicted"/>
<comment type="caution">
    <text evidence="2">The sequence shown here is derived from an EMBL/GenBank/DDBJ whole genome shotgun (WGS) entry which is preliminary data.</text>
</comment>
<accession>A0A5C4IY40</accession>
<gene>
    <name evidence="2" type="ORF">ETD83_41340</name>
</gene>
<feature type="compositionally biased region" description="Low complexity" evidence="1">
    <location>
        <begin position="349"/>
        <end position="363"/>
    </location>
</feature>
<sequence>MASQIESFILLGVVLLGTGLALATAGLGTWLWDKACVWLNPAAWRTRRPPPRRTAPQSAPQPAVDERHVPARVERRQSPISLTEGVSPRAVPPDPASAPPLVAAARIQILNVIDRPGGRIHFMTVLRDGECVGVKFRKPLNLNQVVAALGKKNKRRQAKKIRRVVKAARPSIVRFPTRSEAEREAEEIRAREQRAEVVVAEASKIMPKSTQEGFLLLRLGIDIVTAEDDRAALEALLTFAVRGAIGAMFAPDYALIMPLINMVIDGILDCISPASELGKVVTTRDIPRVSRETSAMTRPSPAAEARPVNREPQSAPNGTRDEESTRRDHQATTRPGSASHSQPTDREPPAASTGPRPSSPRTPQTEATGQPEPAVPDRSPRAQTQAAGSEEPAPKLPPAVRARAQAAGSEEPAPKLPPAVRARAQAAGSEEPAQPLDPRPNVIDPPSRPARGRGSLY</sequence>